<gene>
    <name evidence="12" type="ORF">BST47_24355</name>
</gene>
<dbReference type="FunFam" id="3.30.300.30:FF:000008">
    <property type="entry name" value="2,3-dihydroxybenzoate-AMP ligase"/>
    <property type="match status" value="1"/>
</dbReference>
<keyword evidence="13" id="KW-1185">Reference proteome</keyword>
<dbReference type="Gene3D" id="3.30.300.30">
    <property type="match status" value="1"/>
</dbReference>
<dbReference type="InterPro" id="IPR045851">
    <property type="entry name" value="AMP-bd_C_sf"/>
</dbReference>
<dbReference type="InterPro" id="IPR050237">
    <property type="entry name" value="ATP-dep_AMP-bd_enzyme"/>
</dbReference>
<comment type="caution">
    <text evidence="12">The sequence shown here is derived from an EMBL/GenBank/DDBJ whole genome shotgun (WGS) entry which is preliminary data.</text>
</comment>
<evidence type="ECO:0000256" key="7">
    <source>
        <dbReference type="ARBA" id="ARBA00080667"/>
    </source>
</evidence>
<evidence type="ECO:0000256" key="8">
    <source>
        <dbReference type="ARBA" id="ARBA00083882"/>
    </source>
</evidence>
<evidence type="ECO:0000256" key="5">
    <source>
        <dbReference type="ARBA" id="ARBA00069710"/>
    </source>
</evidence>
<keyword evidence="2 12" id="KW-0436">Ligase</keyword>
<evidence type="ECO:0000259" key="11">
    <source>
        <dbReference type="Pfam" id="PF13193"/>
    </source>
</evidence>
<dbReference type="SUPFAM" id="SSF56801">
    <property type="entry name" value="Acetyl-CoA synthetase-like"/>
    <property type="match status" value="1"/>
</dbReference>
<evidence type="ECO:0000256" key="1">
    <source>
        <dbReference type="ARBA" id="ARBA00006432"/>
    </source>
</evidence>
<dbReference type="RefSeq" id="WP_083128257.1">
    <property type="nucleotide sequence ID" value="NZ_MVIM01000017.1"/>
</dbReference>
<dbReference type="PROSITE" id="PS00455">
    <property type="entry name" value="AMP_BINDING"/>
    <property type="match status" value="1"/>
</dbReference>
<evidence type="ECO:0000259" key="10">
    <source>
        <dbReference type="Pfam" id="PF00501"/>
    </source>
</evidence>
<dbReference type="Pfam" id="PF00501">
    <property type="entry name" value="AMP-binding"/>
    <property type="match status" value="1"/>
</dbReference>
<dbReference type="CDD" id="cd17631">
    <property type="entry name" value="FACL_FadD13-like"/>
    <property type="match status" value="1"/>
</dbReference>
<dbReference type="Gene3D" id="3.40.50.12780">
    <property type="entry name" value="N-terminal domain of ligase-like"/>
    <property type="match status" value="1"/>
</dbReference>
<evidence type="ECO:0000256" key="3">
    <source>
        <dbReference type="ARBA" id="ARBA00026121"/>
    </source>
</evidence>
<evidence type="ECO:0000313" key="12">
    <source>
        <dbReference type="EMBL" id="ORB62210.1"/>
    </source>
</evidence>
<dbReference type="InterPro" id="IPR042099">
    <property type="entry name" value="ANL_N_sf"/>
</dbReference>
<evidence type="ECO:0000256" key="9">
    <source>
        <dbReference type="SAM" id="MobiDB-lite"/>
    </source>
</evidence>
<comment type="similarity">
    <text evidence="1">Belongs to the ATP-dependent AMP-binding enzyme family.</text>
</comment>
<dbReference type="InterPro" id="IPR020845">
    <property type="entry name" value="AMP-binding_CS"/>
</dbReference>
<dbReference type="EC" id="6.2.1.3" evidence="3"/>
<dbReference type="Proteomes" id="UP000192411">
    <property type="component" value="Unassembled WGS sequence"/>
</dbReference>
<accession>A0A1X0JHU3</accession>
<sequence length="560" mass="59849">MFDQISPQRNRRGHSPLTEPDPTEQPFLARRQNWTNQVARHALMQPGETALRFLGRTTTWGELDSRVGALAGALSGRGVQFGDRVLILMLNRTEFIESFLAINKLGAIAVPVNFRMTPPEIAFLVSDCQAEVVITESVLANVATAVRDIDPTLTTVVVAGGTTEVGLVGYDDLIAEAGDAPPLVDIPDDSPALIMYTSGTTGRPKGAVLTHNNLAGQAMTFLFTNGADLNNDVGFVGVPLFHIAGIGNMIIGLLLGRPTVLYPLGAFDPGTLLDVLDAEAVTGIFLVPSQWQAVVAEQRARPRNLKLRVLSWGAAPASDTLLRSMSETFPGTQILAAFGQTEMSPVTCMLLGDDAIRKRGSVGKVIPTVSARVVDEDMNDVAIGQVGEIVYRAPTLMAGYWNNPKATAEAFAGGWFHSGDLVRQDEEGYIWVVDRKKDMIISGGENIYCAEVENVLAAHPAIAEAAVIGRADDKWGEVPVAVIALGGDGELGLADLENFLSERLARYKHPKALEIVDALPRNPAGKVLKTELRVRFGAGKRIDAGESATPSTVSAGAQEN</sequence>
<protein>
    <recommendedName>
        <fullName evidence="5">Long-chain-fatty-acid--CoA ligase FadD13</fullName>
        <ecNumber evidence="3">6.2.1.3</ecNumber>
    </recommendedName>
    <alternativeName>
        <fullName evidence="6">Fatty acyl-CoA ligase</fullName>
    </alternativeName>
    <alternativeName>
        <fullName evidence="8">Fatty acyl-CoA synthetase</fullName>
    </alternativeName>
    <alternativeName>
        <fullName evidence="7">Very-long-chain fatty-acyl-CoA synthetase</fullName>
    </alternativeName>
</protein>
<evidence type="ECO:0000256" key="4">
    <source>
        <dbReference type="ARBA" id="ARBA00036813"/>
    </source>
</evidence>
<evidence type="ECO:0000256" key="2">
    <source>
        <dbReference type="ARBA" id="ARBA00022598"/>
    </source>
</evidence>
<feature type="domain" description="AMP-binding enzyme C-terminal" evidence="11">
    <location>
        <begin position="451"/>
        <end position="526"/>
    </location>
</feature>
<dbReference type="GO" id="GO:0004467">
    <property type="term" value="F:long-chain fatty acid-CoA ligase activity"/>
    <property type="evidence" value="ECO:0007669"/>
    <property type="project" value="UniProtKB-EC"/>
</dbReference>
<dbReference type="Pfam" id="PF13193">
    <property type="entry name" value="AMP-binding_C"/>
    <property type="match status" value="1"/>
</dbReference>
<feature type="region of interest" description="Disordered" evidence="9">
    <location>
        <begin position="1"/>
        <end position="26"/>
    </location>
</feature>
<dbReference type="InterPro" id="IPR000873">
    <property type="entry name" value="AMP-dep_synth/lig_dom"/>
</dbReference>
<feature type="domain" description="AMP-dependent synthetase/ligase" evidence="10">
    <location>
        <begin position="39"/>
        <end position="401"/>
    </location>
</feature>
<reference evidence="12 13" key="1">
    <citation type="submission" date="2017-02" db="EMBL/GenBank/DDBJ databases">
        <title>The new phylogeny of genus Mycobacterium.</title>
        <authorList>
            <person name="Tortoli E."/>
            <person name="Trovato A."/>
            <person name="Cirillo D.M."/>
        </authorList>
    </citation>
    <scope>NUCLEOTIDE SEQUENCE [LARGE SCALE GENOMIC DNA]</scope>
    <source>
        <strain evidence="12 13">DSM 44338</strain>
    </source>
</reference>
<name>A0A1X0JHU3_9MYCO</name>
<dbReference type="NCBIfam" id="NF004837">
    <property type="entry name" value="PRK06187.1"/>
    <property type="match status" value="1"/>
</dbReference>
<dbReference type="AlphaFoldDB" id="A0A1X0JHU3"/>
<dbReference type="PANTHER" id="PTHR43767:SF1">
    <property type="entry name" value="NONRIBOSOMAL PEPTIDE SYNTHASE PES1 (EUROFUNG)-RELATED"/>
    <property type="match status" value="1"/>
</dbReference>
<dbReference type="NCBIfam" id="NF005857">
    <property type="entry name" value="PRK07786.1"/>
    <property type="match status" value="1"/>
</dbReference>
<dbReference type="OrthoDB" id="9803968at2"/>
<dbReference type="InterPro" id="IPR025110">
    <property type="entry name" value="AMP-bd_C"/>
</dbReference>
<proteinExistence type="inferred from homology"/>
<evidence type="ECO:0000313" key="13">
    <source>
        <dbReference type="Proteomes" id="UP000192411"/>
    </source>
</evidence>
<organism evidence="12 13">
    <name type="scientific">Mycolicibacterium tusciae</name>
    <dbReference type="NCBI Taxonomy" id="75922"/>
    <lineage>
        <taxon>Bacteria</taxon>
        <taxon>Bacillati</taxon>
        <taxon>Actinomycetota</taxon>
        <taxon>Actinomycetes</taxon>
        <taxon>Mycobacteriales</taxon>
        <taxon>Mycobacteriaceae</taxon>
        <taxon>Mycolicibacterium</taxon>
    </lineage>
</organism>
<dbReference type="STRING" id="75922.BST47_24355"/>
<comment type="catalytic activity">
    <reaction evidence="4">
        <text>a long-chain fatty acid + ATP + CoA = a long-chain fatty acyl-CoA + AMP + diphosphate</text>
        <dbReference type="Rhea" id="RHEA:15421"/>
        <dbReference type="ChEBI" id="CHEBI:30616"/>
        <dbReference type="ChEBI" id="CHEBI:33019"/>
        <dbReference type="ChEBI" id="CHEBI:57287"/>
        <dbReference type="ChEBI" id="CHEBI:57560"/>
        <dbReference type="ChEBI" id="CHEBI:83139"/>
        <dbReference type="ChEBI" id="CHEBI:456215"/>
        <dbReference type="EC" id="6.2.1.3"/>
    </reaction>
</comment>
<evidence type="ECO:0000256" key="6">
    <source>
        <dbReference type="ARBA" id="ARBA00076959"/>
    </source>
</evidence>
<dbReference type="PANTHER" id="PTHR43767">
    <property type="entry name" value="LONG-CHAIN-FATTY-ACID--COA LIGASE"/>
    <property type="match status" value="1"/>
</dbReference>
<dbReference type="EMBL" id="MVIM01000017">
    <property type="protein sequence ID" value="ORB62210.1"/>
    <property type="molecule type" value="Genomic_DNA"/>
</dbReference>